<dbReference type="Proteomes" id="UP000588647">
    <property type="component" value="Unassembled WGS sequence"/>
</dbReference>
<feature type="domain" description="Glycosyltransferase 2-like" evidence="1">
    <location>
        <begin position="28"/>
        <end position="164"/>
    </location>
</feature>
<dbReference type="AlphaFoldDB" id="A0A7W6HFV0"/>
<evidence type="ECO:0000313" key="2">
    <source>
        <dbReference type="EMBL" id="MBB4004358.1"/>
    </source>
</evidence>
<dbReference type="InterPro" id="IPR001173">
    <property type="entry name" value="Glyco_trans_2-like"/>
</dbReference>
<dbReference type="RefSeq" id="WP_183209932.1">
    <property type="nucleotide sequence ID" value="NZ_JAAAMM010000004.1"/>
</dbReference>
<reference evidence="2 3" key="1">
    <citation type="submission" date="2020-08" db="EMBL/GenBank/DDBJ databases">
        <title>Genomic Encyclopedia of Type Strains, Phase IV (KMG-IV): sequencing the most valuable type-strain genomes for metagenomic binning, comparative biology and taxonomic classification.</title>
        <authorList>
            <person name="Goeker M."/>
        </authorList>
    </citation>
    <scope>NUCLEOTIDE SEQUENCE [LARGE SCALE GENOMIC DNA]</scope>
    <source>
        <strain evidence="2 3">DSM 103570</strain>
    </source>
</reference>
<name>A0A7W6HFV0_9HYPH</name>
<dbReference type="Pfam" id="PF00535">
    <property type="entry name" value="Glycos_transf_2"/>
    <property type="match status" value="1"/>
</dbReference>
<organism evidence="2 3">
    <name type="scientific">Aurantimonas endophytica</name>
    <dbReference type="NCBI Taxonomy" id="1522175"/>
    <lineage>
        <taxon>Bacteria</taxon>
        <taxon>Pseudomonadati</taxon>
        <taxon>Pseudomonadota</taxon>
        <taxon>Alphaproteobacteria</taxon>
        <taxon>Hyphomicrobiales</taxon>
        <taxon>Aurantimonadaceae</taxon>
        <taxon>Aurantimonas</taxon>
    </lineage>
</organism>
<accession>A0A7W6HFV0</accession>
<dbReference type="InterPro" id="IPR029044">
    <property type="entry name" value="Nucleotide-diphossugar_trans"/>
</dbReference>
<proteinExistence type="predicted"/>
<sequence length="380" mass="41110">MREMQQGRHRLLRHSSQQVVFNALHPIVAIPARNEAERLPRLVAALAAQSWLADRRRSLDVVIVLNNCSDMSADVLAAAGRLHPQICLHVLVVEFPSLQANAGTARRLALETARSWAADPDRTVLLTTDADGAPHPDWIDANLRSIAAGADLVGGLIVGDKAEEALLGDGFRRRAQRHAAYAGLCDRLTATLDPLPHDPWPRHHDHTGASLAVRADVYDAVGGLPALPQREDLAFVSRVRAAGFRLRHDPDVVVTVSARTFGRARGGMADCLKSWIAAEAACRPHLVEAPKHVRQRALRRRLLRGLAEAKGKLEIAALADQLALRPADLHDDGGWLLAPEALIERHAPDEPDAPSTVPVEEAIAAVARLIDETTVAAHAA</sequence>
<gene>
    <name evidence="2" type="ORF">GGR03_003446</name>
</gene>
<keyword evidence="3" id="KW-1185">Reference proteome</keyword>
<evidence type="ECO:0000259" key="1">
    <source>
        <dbReference type="Pfam" id="PF00535"/>
    </source>
</evidence>
<dbReference type="SUPFAM" id="SSF53448">
    <property type="entry name" value="Nucleotide-diphospho-sugar transferases"/>
    <property type="match status" value="1"/>
</dbReference>
<dbReference type="PANTHER" id="PTHR43685">
    <property type="entry name" value="GLYCOSYLTRANSFERASE"/>
    <property type="match status" value="1"/>
</dbReference>
<protein>
    <recommendedName>
        <fullName evidence="1">Glycosyltransferase 2-like domain-containing protein</fullName>
    </recommendedName>
</protein>
<dbReference type="InterPro" id="IPR050834">
    <property type="entry name" value="Glycosyltransf_2"/>
</dbReference>
<dbReference type="EMBL" id="JACIEM010000004">
    <property type="protein sequence ID" value="MBB4004358.1"/>
    <property type="molecule type" value="Genomic_DNA"/>
</dbReference>
<comment type="caution">
    <text evidence="2">The sequence shown here is derived from an EMBL/GenBank/DDBJ whole genome shotgun (WGS) entry which is preliminary data.</text>
</comment>
<evidence type="ECO:0000313" key="3">
    <source>
        <dbReference type="Proteomes" id="UP000588647"/>
    </source>
</evidence>
<dbReference type="PANTHER" id="PTHR43685:SF14">
    <property type="entry name" value="GLYCOSYLTRANSFERASE 2-LIKE DOMAIN-CONTAINING PROTEIN"/>
    <property type="match status" value="1"/>
</dbReference>
<dbReference type="Gene3D" id="3.90.550.10">
    <property type="entry name" value="Spore Coat Polysaccharide Biosynthesis Protein SpsA, Chain A"/>
    <property type="match status" value="1"/>
</dbReference>